<keyword evidence="3" id="KW-1185">Reference proteome</keyword>
<reference evidence="2 3" key="1">
    <citation type="submission" date="2013-11" db="EMBL/GenBank/DDBJ databases">
        <title>Draft genome of the bovine lungworm Dictyocaulus viviparus.</title>
        <authorList>
            <person name="Mitreva M."/>
        </authorList>
    </citation>
    <scope>NUCLEOTIDE SEQUENCE [LARGE SCALE GENOMIC DNA]</scope>
    <source>
        <strain evidence="2 3">HannoverDv2000</strain>
    </source>
</reference>
<accession>A0A0D8XX13</accession>
<sequence length="89" mass="10393">MISAEKINHHLQENPIWILSATISFICLFLIIEDIFLLYELNMELHFMNCEVYLSLREAVATEQRYIKDAIILNATNPKKETQVILISI</sequence>
<evidence type="ECO:0000313" key="3">
    <source>
        <dbReference type="Proteomes" id="UP000053766"/>
    </source>
</evidence>
<keyword evidence="1" id="KW-0812">Transmembrane</keyword>
<keyword evidence="1" id="KW-1133">Transmembrane helix</keyword>
<organism evidence="2 3">
    <name type="scientific">Dictyocaulus viviparus</name>
    <name type="common">Bovine lungworm</name>
    <dbReference type="NCBI Taxonomy" id="29172"/>
    <lineage>
        <taxon>Eukaryota</taxon>
        <taxon>Metazoa</taxon>
        <taxon>Ecdysozoa</taxon>
        <taxon>Nematoda</taxon>
        <taxon>Chromadorea</taxon>
        <taxon>Rhabditida</taxon>
        <taxon>Rhabditina</taxon>
        <taxon>Rhabditomorpha</taxon>
        <taxon>Strongyloidea</taxon>
        <taxon>Metastrongylidae</taxon>
        <taxon>Dictyocaulus</taxon>
    </lineage>
</organism>
<dbReference type="Proteomes" id="UP000053766">
    <property type="component" value="Unassembled WGS sequence"/>
</dbReference>
<reference evidence="3" key="2">
    <citation type="journal article" date="2016" name="Sci. Rep.">
        <title>Dictyocaulus viviparus genome, variome and transcriptome elucidate lungworm biology and support future intervention.</title>
        <authorList>
            <person name="McNulty S.N."/>
            <person name="Strube C."/>
            <person name="Rosa B.A."/>
            <person name="Martin J.C."/>
            <person name="Tyagi R."/>
            <person name="Choi Y.J."/>
            <person name="Wang Q."/>
            <person name="Hallsworth Pepin K."/>
            <person name="Zhang X."/>
            <person name="Ozersky P."/>
            <person name="Wilson R.K."/>
            <person name="Sternberg P.W."/>
            <person name="Gasser R.B."/>
            <person name="Mitreva M."/>
        </authorList>
    </citation>
    <scope>NUCLEOTIDE SEQUENCE [LARGE SCALE GENOMIC DNA]</scope>
    <source>
        <strain evidence="3">HannoverDv2000</strain>
    </source>
</reference>
<name>A0A0D8XX13_DICVI</name>
<protein>
    <submittedName>
        <fullName evidence="2">Uncharacterized protein</fullName>
    </submittedName>
</protein>
<feature type="transmembrane region" description="Helical" evidence="1">
    <location>
        <begin position="16"/>
        <end position="39"/>
    </location>
</feature>
<keyword evidence="1" id="KW-0472">Membrane</keyword>
<gene>
    <name evidence="2" type="ORF">DICVIV_07043</name>
</gene>
<dbReference type="OrthoDB" id="5870615at2759"/>
<evidence type="ECO:0000256" key="1">
    <source>
        <dbReference type="SAM" id="Phobius"/>
    </source>
</evidence>
<evidence type="ECO:0000313" key="2">
    <source>
        <dbReference type="EMBL" id="KJH46891.1"/>
    </source>
</evidence>
<dbReference type="AlphaFoldDB" id="A0A0D8XX13"/>
<proteinExistence type="predicted"/>
<dbReference type="EMBL" id="KN716330">
    <property type="protein sequence ID" value="KJH46891.1"/>
    <property type="molecule type" value="Genomic_DNA"/>
</dbReference>